<dbReference type="AlphaFoldDB" id="A0A1C3XA55"/>
<dbReference type="OrthoDB" id="9777694at2"/>
<feature type="compositionally biased region" description="Basic and acidic residues" evidence="1">
    <location>
        <begin position="102"/>
        <end position="113"/>
    </location>
</feature>
<dbReference type="STRING" id="411945.GA0061102_107119"/>
<accession>A0A1C3XA55</accession>
<sequence length="425" mass="48584">MDEIKRSYSREELYELVWSMPMQKLATRFGISDRGLAKTCAKHLVPVPPRGYWAKLEAGHNVKKTKLRGTVSRDLHSVYIGQSQSQLSERSRQAVAAAKLQRAAEARTRKDLPPAETSKQSPTIETPGPIPHRFIAALVAQLLDAEPNKEGIIHAPGVAVHEHSRDRAIVVLHNLALACESRNVRLESNEKTLVFISDESSTAISLTEERRRPKHQPTPEEFEEYRRLKAKRDKERARDTWTFGRIEPWPEFDIVYTGKLTLAYANGWGRGMRQSWSDGKTKPLETIVGRFVDGIKLVLVAAAEELRIATEKRQRREALADRRGLAEKRENREDERLSFLLSIARSRREAEDLRTTIALIPKMDSLPAEYQRMIEWAQRRLAELEVKSSVEAIQAHLVEHNLYPDPDELFDPEGDPPPKANYWDD</sequence>
<reference evidence="3" key="1">
    <citation type="submission" date="2016-08" db="EMBL/GenBank/DDBJ databases">
        <authorList>
            <person name="Varghese N."/>
            <person name="Submissions Spin"/>
        </authorList>
    </citation>
    <scope>NUCLEOTIDE SEQUENCE [LARGE SCALE GENOMIC DNA]</scope>
    <source>
        <strain evidence="3">HAMBI 2971</strain>
    </source>
</reference>
<proteinExistence type="predicted"/>
<gene>
    <name evidence="2" type="ORF">GA0061102_107119</name>
</gene>
<feature type="compositionally biased region" description="Acidic residues" evidence="1">
    <location>
        <begin position="405"/>
        <end position="414"/>
    </location>
</feature>
<keyword evidence="3" id="KW-1185">Reference proteome</keyword>
<feature type="region of interest" description="Disordered" evidence="1">
    <location>
        <begin position="403"/>
        <end position="425"/>
    </location>
</feature>
<evidence type="ECO:0000313" key="2">
    <source>
        <dbReference type="EMBL" id="SCB49118.1"/>
    </source>
</evidence>
<dbReference type="RefSeq" id="WP_092856332.1">
    <property type="nucleotide sequence ID" value="NZ_FMAH01000071.1"/>
</dbReference>
<organism evidence="2 3">
    <name type="scientific">Rhizobium miluonense</name>
    <dbReference type="NCBI Taxonomy" id="411945"/>
    <lineage>
        <taxon>Bacteria</taxon>
        <taxon>Pseudomonadati</taxon>
        <taxon>Pseudomonadota</taxon>
        <taxon>Alphaproteobacteria</taxon>
        <taxon>Hyphomicrobiales</taxon>
        <taxon>Rhizobiaceae</taxon>
        <taxon>Rhizobium/Agrobacterium group</taxon>
        <taxon>Rhizobium</taxon>
    </lineage>
</organism>
<feature type="region of interest" description="Disordered" evidence="1">
    <location>
        <begin position="100"/>
        <end position="129"/>
    </location>
</feature>
<dbReference type="Proteomes" id="UP000199435">
    <property type="component" value="Unassembled WGS sequence"/>
</dbReference>
<protein>
    <submittedName>
        <fullName evidence="2">Uncharacterized protein</fullName>
    </submittedName>
</protein>
<dbReference type="EMBL" id="FMAH01000071">
    <property type="protein sequence ID" value="SCB49118.1"/>
    <property type="molecule type" value="Genomic_DNA"/>
</dbReference>
<evidence type="ECO:0000313" key="3">
    <source>
        <dbReference type="Proteomes" id="UP000199435"/>
    </source>
</evidence>
<name>A0A1C3XA55_9HYPH</name>
<evidence type="ECO:0000256" key="1">
    <source>
        <dbReference type="SAM" id="MobiDB-lite"/>
    </source>
</evidence>